<protein>
    <submittedName>
        <fullName evidence="1">DUF2180 family protein</fullName>
    </submittedName>
</protein>
<gene>
    <name evidence="1" type="ORF">KGA66_28015</name>
</gene>
<sequence length="78" mass="8253">MNCFDCAALDTATPAVALCVDCGAALCTRHAHVTAHWLTRTAVINRIVPIDPPARSIRCTVCQAAHDAAPAPVDASWR</sequence>
<reference evidence="1" key="1">
    <citation type="submission" date="2021-04" db="EMBL/GenBank/DDBJ databases">
        <title>Genome based classification of Actinospica acidithermotolerans sp. nov., an actinobacterium isolated from an Indonesian hot spring.</title>
        <authorList>
            <person name="Kusuma A.B."/>
            <person name="Putra K.E."/>
            <person name="Nafisah S."/>
            <person name="Loh J."/>
            <person name="Nouioui I."/>
            <person name="Goodfellow M."/>
        </authorList>
    </citation>
    <scope>NUCLEOTIDE SEQUENCE</scope>
    <source>
        <strain evidence="1">DSM 45618</strain>
    </source>
</reference>
<dbReference type="Proteomes" id="UP000677913">
    <property type="component" value="Unassembled WGS sequence"/>
</dbReference>
<evidence type="ECO:0000313" key="2">
    <source>
        <dbReference type="Proteomes" id="UP000677913"/>
    </source>
</evidence>
<organism evidence="1 2">
    <name type="scientific">Actinocrinis puniceicyclus</name>
    <dbReference type="NCBI Taxonomy" id="977794"/>
    <lineage>
        <taxon>Bacteria</taxon>
        <taxon>Bacillati</taxon>
        <taxon>Actinomycetota</taxon>
        <taxon>Actinomycetes</taxon>
        <taxon>Catenulisporales</taxon>
        <taxon>Actinospicaceae</taxon>
        <taxon>Actinocrinis</taxon>
    </lineage>
</organism>
<evidence type="ECO:0000313" key="1">
    <source>
        <dbReference type="EMBL" id="MBS2966912.1"/>
    </source>
</evidence>
<proteinExistence type="predicted"/>
<dbReference type="EMBL" id="JAGSXH010000221">
    <property type="protein sequence ID" value="MBS2966912.1"/>
    <property type="molecule type" value="Genomic_DNA"/>
</dbReference>
<dbReference type="RefSeq" id="WP_211472435.1">
    <property type="nucleotide sequence ID" value="NZ_JAGSXH010000221.1"/>
</dbReference>
<dbReference type="InterPro" id="IPR017211">
    <property type="entry name" value="UCP037465_Znf"/>
</dbReference>
<comment type="caution">
    <text evidence="1">The sequence shown here is derived from an EMBL/GenBank/DDBJ whole genome shotgun (WGS) entry which is preliminary data.</text>
</comment>
<dbReference type="AlphaFoldDB" id="A0A8J7WUW8"/>
<accession>A0A8J7WUW8</accession>
<name>A0A8J7WUW8_9ACTN</name>
<dbReference type="Pfam" id="PF09947">
    <property type="entry name" value="DUF2180"/>
    <property type="match status" value="1"/>
</dbReference>
<keyword evidence="2" id="KW-1185">Reference proteome</keyword>